<reference evidence="2 3" key="1">
    <citation type="submission" date="2018-11" db="EMBL/GenBank/DDBJ databases">
        <title>Genome sequence of Apiotrichum porosum DSM 27194.</title>
        <authorList>
            <person name="Aliyu H."/>
            <person name="Gorte O."/>
            <person name="Ochsenreither K."/>
        </authorList>
    </citation>
    <scope>NUCLEOTIDE SEQUENCE [LARGE SCALE GENOMIC DNA]</scope>
    <source>
        <strain evidence="2 3">DSM 27194</strain>
    </source>
</reference>
<comment type="caution">
    <text evidence="2">The sequence shown here is derived from an EMBL/GenBank/DDBJ whole genome shotgun (WGS) entry which is preliminary data.</text>
</comment>
<gene>
    <name evidence="2" type="ORF">EHS24_002700</name>
</gene>
<sequence>MDNSQRYERAHGVQERPRSASLPTVLPSNDARLPSGPSVAVPVLAPSPDLLKSAIPVESPSTINLHPSVRIGTGSNVAVSPATSSLAIAAEAVAAVAAAEAAAQAATAASSAASAAAAVAIAAIKASGGMPPSTFVPVQATLQHLTSLPAAPDIVGGSRDATPAFQLSSPNPQIDSSVSSDGTGKLNGSIVSRMMLGLEFPDIDPERFAVWSLDKNETPGEMYPRTRPNIRPPSSAWDSPGPCILESNIVQSTPSGIRHLVSKASRKRASAVPYSTSWETAEGWPLTEDERYLGLRNDLSISGARGEYLEIVAHPIVYRSDDLWDFLTTESTSEPAFTNKAFRSEQRSITSRPVPLFEIHSGLLDEVKSALVKNLSHTDVNFRHIHLRYTPTSIRGSNSSERALRRWTNIEVHAHTALFLVACIRHDIDMCEYIFGSEVARANVASDIRTHRLFPIVGSFVIRRLLANGPHIGDYYKPDSTKWGLEAIQPYHDLLVSFIREQSTLNDIHKRTRYHQLIDMFLPDESAHIAPYHQTDNIELCAIRMGTIYAAVISTVSDILEDTTKHDSNKEAAWASVVAIVSGGVSAGAAFIPASGVGDSATTLANSITSALFNRATARYKQRQSSLRGAVTQVISTVM</sequence>
<keyword evidence="3" id="KW-1185">Reference proteome</keyword>
<accession>A0A427XHC8</accession>
<feature type="compositionally biased region" description="Basic and acidic residues" evidence="1">
    <location>
        <begin position="1"/>
        <end position="18"/>
    </location>
</feature>
<dbReference type="EMBL" id="RSCE01000013">
    <property type="protein sequence ID" value="RSH78236.1"/>
    <property type="molecule type" value="Genomic_DNA"/>
</dbReference>
<dbReference type="GeneID" id="39587243"/>
<protein>
    <submittedName>
        <fullName evidence="2">Uncharacterized protein</fullName>
    </submittedName>
</protein>
<evidence type="ECO:0000256" key="1">
    <source>
        <dbReference type="SAM" id="MobiDB-lite"/>
    </source>
</evidence>
<proteinExistence type="predicted"/>
<dbReference type="AlphaFoldDB" id="A0A427XHC8"/>
<feature type="region of interest" description="Disordered" evidence="1">
    <location>
        <begin position="1"/>
        <end position="35"/>
    </location>
</feature>
<feature type="region of interest" description="Disordered" evidence="1">
    <location>
        <begin position="159"/>
        <end position="182"/>
    </location>
</feature>
<dbReference type="Proteomes" id="UP000279236">
    <property type="component" value="Unassembled WGS sequence"/>
</dbReference>
<dbReference type="RefSeq" id="XP_028473383.1">
    <property type="nucleotide sequence ID" value="XM_028618427.1"/>
</dbReference>
<evidence type="ECO:0000313" key="2">
    <source>
        <dbReference type="EMBL" id="RSH78236.1"/>
    </source>
</evidence>
<evidence type="ECO:0000313" key="3">
    <source>
        <dbReference type="Proteomes" id="UP000279236"/>
    </source>
</evidence>
<organism evidence="2 3">
    <name type="scientific">Apiotrichum porosum</name>
    <dbReference type="NCBI Taxonomy" id="105984"/>
    <lineage>
        <taxon>Eukaryota</taxon>
        <taxon>Fungi</taxon>
        <taxon>Dikarya</taxon>
        <taxon>Basidiomycota</taxon>
        <taxon>Agaricomycotina</taxon>
        <taxon>Tremellomycetes</taxon>
        <taxon>Trichosporonales</taxon>
        <taxon>Trichosporonaceae</taxon>
        <taxon>Apiotrichum</taxon>
    </lineage>
</organism>
<name>A0A427XHC8_9TREE</name>
<feature type="compositionally biased region" description="Polar residues" evidence="1">
    <location>
        <begin position="165"/>
        <end position="182"/>
    </location>
</feature>